<gene>
    <name evidence="6" type="primary">lpqB</name>
    <name evidence="9" type="ORF">GCM10009654_62850</name>
</gene>
<dbReference type="Proteomes" id="UP001501371">
    <property type="component" value="Unassembled WGS sequence"/>
</dbReference>
<evidence type="ECO:0000256" key="1">
    <source>
        <dbReference type="ARBA" id="ARBA00022475"/>
    </source>
</evidence>
<dbReference type="EMBL" id="BAAAKV010000088">
    <property type="protein sequence ID" value="GAA1197403.1"/>
    <property type="molecule type" value="Genomic_DNA"/>
</dbReference>
<evidence type="ECO:0000313" key="9">
    <source>
        <dbReference type="EMBL" id="GAA1197403.1"/>
    </source>
</evidence>
<evidence type="ECO:0000256" key="6">
    <source>
        <dbReference type="HAMAP-Rule" id="MF_01373"/>
    </source>
</evidence>
<dbReference type="SMART" id="SM00909">
    <property type="entry name" value="Germane"/>
    <property type="match status" value="1"/>
</dbReference>
<keyword evidence="2 6" id="KW-0732">Signal</keyword>
<dbReference type="InterPro" id="IPR059026">
    <property type="entry name" value="LpqB_N"/>
</dbReference>
<evidence type="ECO:0000256" key="2">
    <source>
        <dbReference type="ARBA" id="ARBA00022729"/>
    </source>
</evidence>
<keyword evidence="5 6" id="KW-0449">Lipoprotein</keyword>
<comment type="similarity">
    <text evidence="6">Belongs to the LpqB lipoprotein family.</text>
</comment>
<dbReference type="SUPFAM" id="SSF63829">
    <property type="entry name" value="Calcium-dependent phosphotriesterase"/>
    <property type="match status" value="1"/>
</dbReference>
<dbReference type="Pfam" id="PF10646">
    <property type="entry name" value="Germane"/>
    <property type="match status" value="1"/>
</dbReference>
<keyword evidence="3 6" id="KW-0472">Membrane</keyword>
<evidence type="ECO:0000313" key="10">
    <source>
        <dbReference type="Proteomes" id="UP001501371"/>
    </source>
</evidence>
<protein>
    <recommendedName>
        <fullName evidence="6">Lipoprotein LpqB</fullName>
    </recommendedName>
</protein>
<evidence type="ECO:0000256" key="7">
    <source>
        <dbReference type="SAM" id="MobiDB-lite"/>
    </source>
</evidence>
<dbReference type="PROSITE" id="PS51257">
    <property type="entry name" value="PROKAR_LIPOPROTEIN"/>
    <property type="match status" value="1"/>
</dbReference>
<keyword evidence="4 6" id="KW-0564">Palmitate</keyword>
<dbReference type="Pfam" id="PF25976">
    <property type="entry name" value="LpqB_N"/>
    <property type="match status" value="1"/>
</dbReference>
<comment type="subcellular location">
    <subcellularLocation>
        <location evidence="6">Cell membrane</location>
        <topology evidence="6">Lipid-anchor</topology>
    </subcellularLocation>
</comment>
<evidence type="ECO:0000259" key="8">
    <source>
        <dbReference type="SMART" id="SM00909"/>
    </source>
</evidence>
<reference evidence="9 10" key="1">
    <citation type="journal article" date="2019" name="Int. J. Syst. Evol. Microbiol.">
        <title>The Global Catalogue of Microorganisms (GCM) 10K type strain sequencing project: providing services to taxonomists for standard genome sequencing and annotation.</title>
        <authorList>
            <consortium name="The Broad Institute Genomics Platform"/>
            <consortium name="The Broad Institute Genome Sequencing Center for Infectious Disease"/>
            <person name="Wu L."/>
            <person name="Ma J."/>
        </authorList>
    </citation>
    <scope>NUCLEOTIDE SEQUENCE [LARGE SCALE GENOMIC DNA]</scope>
    <source>
        <strain evidence="9 10">JCM 12696</strain>
    </source>
</reference>
<keyword evidence="1 6" id="KW-1003">Cell membrane</keyword>
<keyword evidence="10" id="KW-1185">Reference proteome</keyword>
<dbReference type="InterPro" id="IPR019606">
    <property type="entry name" value="GerMN"/>
</dbReference>
<name>A0ABN1V6N1_9ACTN</name>
<dbReference type="Pfam" id="PF10647">
    <property type="entry name" value="Gmad1"/>
    <property type="match status" value="1"/>
</dbReference>
<sequence length="620" mass="65660">MGADRGRRYGLGRRRRSTSPVVLLGTLGLLLSGCGSVPDSGEVEPVKASPAGESQVRVYAVPPREKAEPDEIVNGFLEAMTSDDPDFAMARKYLTKSASDYWEPGAGTTVLRTAPDPAGPKEPASGQGPGLTYPLYGDRIADVDASHVYHPAEPATYNQAIHLVQQTVADGKKEWRIDSLPQGLVLGDSDFQRNYRSVNKYYFASGQNSLVADPVYIRQRIDPTTRMDPVTQAVKVLLDGPTNWLKPVVESAFPQGTGLEKDTRTLEFDDRNALKVPLNGKAAKAGRTQCRKMAAQLLFTLRDLTATPVGQVELLADGSSLCVLSGEQAEEFAADRGTGRGDDPYYVDELGRLALLRAGNEEPGSPTPVAGPLGDGTVKLGAVGVARDERRAAGVTGDGKSLYVSSILSDSEPGDPLVSSHGTGPEDRLTAPSWDGRGDLWVADRNPDEPRLLRFAGGKGTPQTVTVEGLDGARIEGLRVSADGVRIALQLSKDGRTMLQIGRVERHADATDPVVSVAELQSAAPQMETVTAMSWAGPSRLVVVGKEAGGVQQVRYIQTDGSTSASGVLPGVNQVTAIAAGDDENQPLVADSQDAGIVRLPSGANWQTMVETGSSPVYPG</sequence>
<comment type="caution">
    <text evidence="9">The sequence shown here is derived from an EMBL/GenBank/DDBJ whole genome shotgun (WGS) entry which is preliminary data.</text>
</comment>
<dbReference type="InterPro" id="IPR023959">
    <property type="entry name" value="LpqB"/>
</dbReference>
<evidence type="ECO:0000256" key="4">
    <source>
        <dbReference type="ARBA" id="ARBA00023139"/>
    </source>
</evidence>
<dbReference type="InterPro" id="IPR018910">
    <property type="entry name" value="LpqB_C"/>
</dbReference>
<feature type="region of interest" description="Disordered" evidence="7">
    <location>
        <begin position="406"/>
        <end position="435"/>
    </location>
</feature>
<dbReference type="RefSeq" id="WP_344284196.1">
    <property type="nucleotide sequence ID" value="NZ_BAAAKV010000088.1"/>
</dbReference>
<dbReference type="HAMAP" id="MF_01373">
    <property type="entry name" value="LpqB_lipoprot"/>
    <property type="match status" value="1"/>
</dbReference>
<organism evidence="9 10">
    <name type="scientific">Streptomyces hebeiensis</name>
    <dbReference type="NCBI Taxonomy" id="229486"/>
    <lineage>
        <taxon>Bacteria</taxon>
        <taxon>Bacillati</taxon>
        <taxon>Actinomycetota</taxon>
        <taxon>Actinomycetes</taxon>
        <taxon>Kitasatosporales</taxon>
        <taxon>Streptomycetaceae</taxon>
        <taxon>Streptomyces</taxon>
    </lineage>
</organism>
<evidence type="ECO:0000256" key="3">
    <source>
        <dbReference type="ARBA" id="ARBA00023136"/>
    </source>
</evidence>
<proteinExistence type="inferred from homology"/>
<evidence type="ECO:0000256" key="5">
    <source>
        <dbReference type="ARBA" id="ARBA00023288"/>
    </source>
</evidence>
<feature type="domain" description="GerMN" evidence="8">
    <location>
        <begin position="230"/>
        <end position="325"/>
    </location>
</feature>
<accession>A0ABN1V6N1</accession>